<gene>
    <name evidence="7" type="ORF">EDC63_111102</name>
</gene>
<comment type="caution">
    <text evidence="7">The sequence shown here is derived from an EMBL/GenBank/DDBJ whole genome shotgun (WGS) entry which is preliminary data.</text>
</comment>
<proteinExistence type="inferred from homology"/>
<dbReference type="AlphaFoldDB" id="A0A4R3XZF1"/>
<comment type="subcellular location">
    <subcellularLocation>
        <location evidence="6">Cell membrane</location>
        <topology evidence="6">Multi-pass membrane protein</topology>
    </subcellularLocation>
    <subcellularLocation>
        <location evidence="1">Membrane</location>
    </subcellularLocation>
</comment>
<keyword evidence="6" id="KW-1003">Cell membrane</keyword>
<accession>A0A4R3XZF1</accession>
<dbReference type="InterPro" id="IPR045214">
    <property type="entry name" value="Surf1/Surf4"/>
</dbReference>
<feature type="transmembrane region" description="Helical" evidence="6">
    <location>
        <begin position="12"/>
        <end position="31"/>
    </location>
</feature>
<dbReference type="InterPro" id="IPR002994">
    <property type="entry name" value="Surf1/Shy1"/>
</dbReference>
<evidence type="ECO:0000256" key="1">
    <source>
        <dbReference type="ARBA" id="ARBA00004370"/>
    </source>
</evidence>
<dbReference type="PANTHER" id="PTHR23427:SF2">
    <property type="entry name" value="SURFEIT LOCUS PROTEIN 1"/>
    <property type="match status" value="1"/>
</dbReference>
<evidence type="ECO:0000313" key="7">
    <source>
        <dbReference type="EMBL" id="TCV84756.1"/>
    </source>
</evidence>
<evidence type="ECO:0000256" key="4">
    <source>
        <dbReference type="ARBA" id="ARBA00022989"/>
    </source>
</evidence>
<dbReference type="Proteomes" id="UP000295367">
    <property type="component" value="Unassembled WGS sequence"/>
</dbReference>
<dbReference type="Pfam" id="PF02104">
    <property type="entry name" value="SURF1"/>
    <property type="match status" value="1"/>
</dbReference>
<evidence type="ECO:0000313" key="8">
    <source>
        <dbReference type="Proteomes" id="UP000295367"/>
    </source>
</evidence>
<feature type="transmembrane region" description="Helical" evidence="6">
    <location>
        <begin position="217"/>
        <end position="235"/>
    </location>
</feature>
<evidence type="ECO:0000256" key="5">
    <source>
        <dbReference type="ARBA" id="ARBA00023136"/>
    </source>
</evidence>
<dbReference type="GO" id="GO:0005886">
    <property type="term" value="C:plasma membrane"/>
    <property type="evidence" value="ECO:0007669"/>
    <property type="project" value="UniProtKB-SubCell"/>
</dbReference>
<dbReference type="RefSeq" id="WP_223248261.1">
    <property type="nucleotide sequence ID" value="NZ_BHVT01000027.1"/>
</dbReference>
<keyword evidence="8" id="KW-1185">Reference proteome</keyword>
<organism evidence="7 8">
    <name type="scientific">Sulfurirhabdus autotrophica</name>
    <dbReference type="NCBI Taxonomy" id="1706046"/>
    <lineage>
        <taxon>Bacteria</taxon>
        <taxon>Pseudomonadati</taxon>
        <taxon>Pseudomonadota</taxon>
        <taxon>Betaproteobacteria</taxon>
        <taxon>Nitrosomonadales</taxon>
        <taxon>Sulfuricellaceae</taxon>
        <taxon>Sulfurirhabdus</taxon>
    </lineage>
</organism>
<sequence length="250" mass="28396">MQISDYRFRPKLIPTIATLIVLPILINLGMWQAGKAEKKQALQTMYDQRGKGPVIQIGSQPLDPDTIRFSKVIARGNYEPAYQILLDNQIYQGRAGYQVITPLRIEGSGMHVLVYRGWVPTGNDRRDLPQIKTPQGIVEVTGYAHIPSNKFFELEQPENSITGWQNVWQNLDMGRYEKAVSFAVQPIAILMETSKPESSYVQDWPRPDARIGVNRGYAIQWYAMSVALVVIYLVTNIKKLSQEEKNESAN</sequence>
<comment type="similarity">
    <text evidence="2 6">Belongs to the SURF1 family.</text>
</comment>
<dbReference type="PANTHER" id="PTHR23427">
    <property type="entry name" value="SURFEIT LOCUS PROTEIN"/>
    <property type="match status" value="1"/>
</dbReference>
<keyword evidence="4 6" id="KW-1133">Transmembrane helix</keyword>
<evidence type="ECO:0000256" key="3">
    <source>
        <dbReference type="ARBA" id="ARBA00022692"/>
    </source>
</evidence>
<dbReference type="PROSITE" id="PS50895">
    <property type="entry name" value="SURF1"/>
    <property type="match status" value="1"/>
</dbReference>
<dbReference type="CDD" id="cd06662">
    <property type="entry name" value="SURF1"/>
    <property type="match status" value="1"/>
</dbReference>
<evidence type="ECO:0000256" key="6">
    <source>
        <dbReference type="RuleBase" id="RU363076"/>
    </source>
</evidence>
<keyword evidence="5 6" id="KW-0472">Membrane</keyword>
<keyword evidence="3 6" id="KW-0812">Transmembrane</keyword>
<protein>
    <recommendedName>
        <fullName evidence="6">SURF1-like protein</fullName>
    </recommendedName>
</protein>
<reference evidence="7 8" key="1">
    <citation type="submission" date="2019-03" db="EMBL/GenBank/DDBJ databases">
        <title>Genomic Encyclopedia of Type Strains, Phase IV (KMG-IV): sequencing the most valuable type-strain genomes for metagenomic binning, comparative biology and taxonomic classification.</title>
        <authorList>
            <person name="Goeker M."/>
        </authorList>
    </citation>
    <scope>NUCLEOTIDE SEQUENCE [LARGE SCALE GENOMIC DNA]</scope>
    <source>
        <strain evidence="7 8">DSM 100309</strain>
    </source>
</reference>
<dbReference type="EMBL" id="SMCO01000011">
    <property type="protein sequence ID" value="TCV84756.1"/>
    <property type="molecule type" value="Genomic_DNA"/>
</dbReference>
<evidence type="ECO:0000256" key="2">
    <source>
        <dbReference type="ARBA" id="ARBA00007165"/>
    </source>
</evidence>
<name>A0A4R3XZF1_9PROT</name>